<dbReference type="EMBL" id="DS989845">
    <property type="protein sequence ID" value="EDX76904.1"/>
    <property type="molecule type" value="Genomic_DNA"/>
</dbReference>
<gene>
    <name evidence="2" type="ORF">MC7420_1907</name>
</gene>
<dbReference type="eggNOG" id="ENOG5033111">
    <property type="taxonomic scope" value="Bacteria"/>
</dbReference>
<evidence type="ECO:0000259" key="1">
    <source>
        <dbReference type="Pfam" id="PF13448"/>
    </source>
</evidence>
<protein>
    <recommendedName>
        <fullName evidence="1">DUF4114 domain-containing protein</fullName>
    </recommendedName>
</protein>
<evidence type="ECO:0000313" key="3">
    <source>
        <dbReference type="Proteomes" id="UP000003835"/>
    </source>
</evidence>
<feature type="domain" description="DUF4114" evidence="1">
    <location>
        <begin position="180"/>
        <end position="252"/>
    </location>
</feature>
<dbReference type="STRING" id="118168.MC7420_1907"/>
<keyword evidence="3" id="KW-1185">Reference proteome</keyword>
<dbReference type="Proteomes" id="UP000003835">
    <property type="component" value="Unassembled WGS sequence"/>
</dbReference>
<proteinExistence type="predicted"/>
<dbReference type="InterPro" id="IPR025193">
    <property type="entry name" value="DUF4114"/>
</dbReference>
<dbReference type="OrthoDB" id="457055at2"/>
<dbReference type="InterPro" id="IPR013424">
    <property type="entry name" value="Ice-binding_C"/>
</dbReference>
<name>B4VMD2_9CYAN</name>
<dbReference type="HOGENOM" id="CLU_968769_0_0_3"/>
<evidence type="ECO:0000313" key="2">
    <source>
        <dbReference type="EMBL" id="EDX76904.1"/>
    </source>
</evidence>
<dbReference type="RefSeq" id="WP_006099861.1">
    <property type="nucleotide sequence ID" value="NZ_DS989845.1"/>
</dbReference>
<dbReference type="NCBIfam" id="TIGR02595">
    <property type="entry name" value="PEP_CTERM"/>
    <property type="match status" value="1"/>
</dbReference>
<dbReference type="Pfam" id="PF13448">
    <property type="entry name" value="DUF4114"/>
    <property type="match status" value="1"/>
</dbReference>
<accession>B4VMD2</accession>
<organism evidence="2 3">
    <name type="scientific">Coleofasciculus chthonoplastes PCC 7420</name>
    <dbReference type="NCBI Taxonomy" id="118168"/>
    <lineage>
        <taxon>Bacteria</taxon>
        <taxon>Bacillati</taxon>
        <taxon>Cyanobacteriota</taxon>
        <taxon>Cyanophyceae</taxon>
        <taxon>Coleofasciculales</taxon>
        <taxon>Coleofasciculaceae</taxon>
        <taxon>Coleofasciculus</taxon>
    </lineage>
</organism>
<sequence>MFNPNKLAISAVGASLFALGSVVTFSESASALNDRPVDPIGPSIDPGPAPVELQELLDAITVDGPGIDVIEDQKPYDLFTNQASGASESTFLFEIAGFSPGNVFGIYKADDPAFKIPLFIGDNDPADAASTFFLSNGDVAVSTIPFSSDKPFAPDEFPIADPSFELYEGFGNMFGFYLQNPNNEWFFTEDSLNPDGVAHALIYQGDDATTLMAPGRQPGTFSDNEFIIAFEDTAAGQPFYDNDFNDLVVIVESIEPKETPEPAALAGLGLLAGAMAISRRRNKAEKS</sequence>
<reference evidence="2 3" key="1">
    <citation type="submission" date="2008-07" db="EMBL/GenBank/DDBJ databases">
        <authorList>
            <person name="Tandeau de Marsac N."/>
            <person name="Ferriera S."/>
            <person name="Johnson J."/>
            <person name="Kravitz S."/>
            <person name="Beeson K."/>
            <person name="Sutton G."/>
            <person name="Rogers Y.-H."/>
            <person name="Friedman R."/>
            <person name="Frazier M."/>
            <person name="Venter J.C."/>
        </authorList>
    </citation>
    <scope>NUCLEOTIDE SEQUENCE [LARGE SCALE GENOMIC DNA]</scope>
    <source>
        <strain evidence="2 3">PCC 7420</strain>
    </source>
</reference>
<dbReference type="AlphaFoldDB" id="B4VMD2"/>